<organism evidence="1 2">
    <name type="scientific">Asbolus verrucosus</name>
    <name type="common">Desert ironclad beetle</name>
    <dbReference type="NCBI Taxonomy" id="1661398"/>
    <lineage>
        <taxon>Eukaryota</taxon>
        <taxon>Metazoa</taxon>
        <taxon>Ecdysozoa</taxon>
        <taxon>Arthropoda</taxon>
        <taxon>Hexapoda</taxon>
        <taxon>Insecta</taxon>
        <taxon>Pterygota</taxon>
        <taxon>Neoptera</taxon>
        <taxon>Endopterygota</taxon>
        <taxon>Coleoptera</taxon>
        <taxon>Polyphaga</taxon>
        <taxon>Cucujiformia</taxon>
        <taxon>Tenebrionidae</taxon>
        <taxon>Pimeliinae</taxon>
        <taxon>Asbolus</taxon>
    </lineage>
</organism>
<feature type="non-terminal residue" evidence="1">
    <location>
        <position position="525"/>
    </location>
</feature>
<dbReference type="Proteomes" id="UP000292052">
    <property type="component" value="Unassembled WGS sequence"/>
</dbReference>
<evidence type="ECO:0000313" key="1">
    <source>
        <dbReference type="EMBL" id="RZC42600.1"/>
    </source>
</evidence>
<dbReference type="AlphaFoldDB" id="A0A482WBV0"/>
<comment type="caution">
    <text evidence="1">The sequence shown here is derived from an EMBL/GenBank/DDBJ whole genome shotgun (WGS) entry which is preliminary data.</text>
</comment>
<protein>
    <submittedName>
        <fullName evidence="1">Uncharacterized protein</fullName>
    </submittedName>
</protein>
<dbReference type="STRING" id="1661398.A0A482WBV0"/>
<dbReference type="OrthoDB" id="6579040at2759"/>
<sequence>MRVISKIVSIYSNNVVKVDRIQFRNFAKALNQEYVTVLNQETLTGRILLYLNTDNEKFRNPSKNTLETLNTLRQNVNNLHRLNTHEIIHFSNSLINQNIPRHELLSILRELDAECHLRLHELGSADILKLLNAYMSIISNRITEFKFYKHSIKVLFDSLCSLDKTDLLQLIFYVGLKKKNSESQTMLRECLKAIDGDFINNLTTEELCIICNSTFKTSTKITNKILLNKVRTYINDNLFILKDSALFITLVKTLRHNRYQNDDVLSTISCATIFNKTIDSYSFSAICHIMALYADYFYYDEKLFRIFIKKCLKQLGESNFVSKDTYLTEQLRGKDIKRFLWVLSMFSEFKLVDTTDIKNVIVPKLIERIKGKEFENDNDSLVDIALYLWIINYRPYELVPYILNKQDAQLLDPDLLKKLPIKPTYIPNTVFSEYQLRKRPLIQQLLNTLNILMPKLNLNRFELTQEIPHLNIVGITGYRNKSEKAVYIEVLDDYTRIKNVEEDVPVGLMALKLRLLDRSEEGFLT</sequence>
<proteinExistence type="predicted"/>
<evidence type="ECO:0000313" key="2">
    <source>
        <dbReference type="Proteomes" id="UP000292052"/>
    </source>
</evidence>
<keyword evidence="2" id="KW-1185">Reference proteome</keyword>
<dbReference type="EMBL" id="QDEB01006774">
    <property type="protein sequence ID" value="RZC42600.1"/>
    <property type="molecule type" value="Genomic_DNA"/>
</dbReference>
<name>A0A482WBV0_ASBVE</name>
<reference evidence="1 2" key="1">
    <citation type="submission" date="2017-03" db="EMBL/GenBank/DDBJ databases">
        <title>Genome of the blue death feigning beetle - Asbolus verrucosus.</title>
        <authorList>
            <person name="Rider S.D."/>
        </authorList>
    </citation>
    <scope>NUCLEOTIDE SEQUENCE [LARGE SCALE GENOMIC DNA]</scope>
    <source>
        <strain evidence="1">Butters</strain>
        <tissue evidence="1">Head and leg muscle</tissue>
    </source>
</reference>
<accession>A0A482WBV0</accession>
<gene>
    <name evidence="1" type="ORF">BDFB_005045</name>
</gene>